<accession>A0A1W7ABP5</accession>
<dbReference type="STRING" id="1855823.MCCS_13910"/>
<reference evidence="2 3" key="1">
    <citation type="journal article" date="2017" name="Int. J. Syst. Evol. Microbiol.">
        <title>Macrococcus canis sp. nov., a skin bacterium associated with infections in dogs.</title>
        <authorList>
            <person name="Gobeli Brawand S."/>
            <person name="Cotting K."/>
            <person name="Gomez-Sanz E."/>
            <person name="Collaud A."/>
            <person name="Thomann A."/>
            <person name="Brodard I."/>
            <person name="Rodriguez-Campos S."/>
            <person name="Strauss C."/>
            <person name="Perreten V."/>
        </authorList>
    </citation>
    <scope>NUCLEOTIDE SEQUENCE [LARGE SCALE GENOMIC DNA]</scope>
    <source>
        <strain evidence="2 3">KM45013</strain>
    </source>
</reference>
<dbReference type="KEGG" id="mcak:MCCS_13910"/>
<evidence type="ECO:0000313" key="2">
    <source>
        <dbReference type="EMBL" id="ARQ07032.1"/>
    </source>
</evidence>
<evidence type="ECO:0000256" key="1">
    <source>
        <dbReference type="SAM" id="MobiDB-lite"/>
    </source>
</evidence>
<feature type="compositionally biased region" description="Basic and acidic residues" evidence="1">
    <location>
        <begin position="183"/>
        <end position="195"/>
    </location>
</feature>
<organism evidence="2 3">
    <name type="scientific">Macrococcoides canis</name>
    <dbReference type="NCBI Taxonomy" id="1855823"/>
    <lineage>
        <taxon>Bacteria</taxon>
        <taxon>Bacillati</taxon>
        <taxon>Bacillota</taxon>
        <taxon>Bacilli</taxon>
        <taxon>Bacillales</taxon>
        <taxon>Staphylococcaceae</taxon>
        <taxon>Macrococcoides</taxon>
    </lineage>
</organism>
<sequence length="211" mass="24173">MDNSVMMPGYCESCGKIYQHKGMILGEFLEDATFGNIILGTCPNDGGIIRGIPGEYAMIDGFLEIKAYSNKKELEAMIKVLKNVKAYEDIKDVEQHLSAISEDYYPFIELLKKIMSQPHNNNMQAAINILLGLITIAGFGLQVKNEFTASTTEKNSTELVRIEKEKLKEEKKQTKILKNIHSNSEEKRMPHLERKSKIKEKKKSRYKKRRK</sequence>
<feature type="region of interest" description="Disordered" evidence="1">
    <location>
        <begin position="172"/>
        <end position="211"/>
    </location>
</feature>
<gene>
    <name evidence="2" type="ORF">MCCS_13910</name>
</gene>
<protein>
    <submittedName>
        <fullName evidence="2">Uncharacterized protein</fullName>
    </submittedName>
</protein>
<name>A0A1W7ABP5_9STAP</name>
<keyword evidence="3" id="KW-1185">Reference proteome</keyword>
<evidence type="ECO:0000313" key="3">
    <source>
        <dbReference type="Proteomes" id="UP000194154"/>
    </source>
</evidence>
<dbReference type="EMBL" id="CP021059">
    <property type="protein sequence ID" value="ARQ07032.1"/>
    <property type="molecule type" value="Genomic_DNA"/>
</dbReference>
<dbReference type="RefSeq" id="WP_086042662.1">
    <property type="nucleotide sequence ID" value="NZ_CBCRZA010000002.1"/>
</dbReference>
<proteinExistence type="predicted"/>
<dbReference type="AlphaFoldDB" id="A0A1W7ABP5"/>
<feature type="compositionally biased region" description="Basic residues" evidence="1">
    <location>
        <begin position="196"/>
        <end position="211"/>
    </location>
</feature>
<dbReference type="GeneID" id="35295510"/>
<dbReference type="Proteomes" id="UP000194154">
    <property type="component" value="Chromosome"/>
</dbReference>